<feature type="region of interest" description="Disordered" evidence="1">
    <location>
        <begin position="34"/>
        <end position="64"/>
    </location>
</feature>
<reference evidence="2 3" key="1">
    <citation type="journal article" date="2019" name="Nat. Plants">
        <title>Stout camphor tree genome fills gaps in understanding of flowering plant genome evolution.</title>
        <authorList>
            <person name="Chaw S.M."/>
            <person name="Liu Y.C."/>
            <person name="Wu Y.W."/>
            <person name="Wang H.Y."/>
            <person name="Lin C.I."/>
            <person name="Wu C.S."/>
            <person name="Ke H.M."/>
            <person name="Chang L.Y."/>
            <person name="Hsu C.Y."/>
            <person name="Yang H.T."/>
            <person name="Sudianto E."/>
            <person name="Hsu M.H."/>
            <person name="Wu K.P."/>
            <person name="Wang L.N."/>
            <person name="Leebens-Mack J.H."/>
            <person name="Tsai I.J."/>
        </authorList>
    </citation>
    <scope>NUCLEOTIDE SEQUENCE [LARGE SCALE GENOMIC DNA]</scope>
    <source>
        <strain evidence="3">cv. Chaw 1501</strain>
        <tissue evidence="2">Young leaves</tissue>
    </source>
</reference>
<proteinExistence type="predicted"/>
<gene>
    <name evidence="2" type="ORF">CKAN_01826700</name>
</gene>
<dbReference type="AlphaFoldDB" id="A0A3S3NK47"/>
<dbReference type="Proteomes" id="UP000283530">
    <property type="component" value="Unassembled WGS sequence"/>
</dbReference>
<evidence type="ECO:0000313" key="2">
    <source>
        <dbReference type="EMBL" id="RWR89218.1"/>
    </source>
</evidence>
<sequence length="187" mass="21141">MTERYHSDGEISVRWGLFSWSMCNKSDSFSRGVGPLSPLSREPSGDGNKPQVSTKKIGQPKCEGQGKGDFNGFGGRLFHLFLGNDDSKHPVLHSCLHLIHLRVLWKPESPQELAPAPLHLMPLVGLLFLLLALLSANLKDSSFLNLHLHLLFLHPWKIRLDNMGFWSLLPVDSNVCELRSLISRWRR</sequence>
<dbReference type="EMBL" id="QPKB01000007">
    <property type="protein sequence ID" value="RWR89218.1"/>
    <property type="molecule type" value="Genomic_DNA"/>
</dbReference>
<keyword evidence="3" id="KW-1185">Reference proteome</keyword>
<evidence type="ECO:0000313" key="3">
    <source>
        <dbReference type="Proteomes" id="UP000283530"/>
    </source>
</evidence>
<comment type="caution">
    <text evidence="2">The sequence shown here is derived from an EMBL/GenBank/DDBJ whole genome shotgun (WGS) entry which is preliminary data.</text>
</comment>
<name>A0A3S3NK47_9MAGN</name>
<protein>
    <submittedName>
        <fullName evidence="2">Alpha crystallin/Hsp20 domain-containing protein</fullName>
    </submittedName>
</protein>
<accession>A0A3S3NK47</accession>
<organism evidence="2 3">
    <name type="scientific">Cinnamomum micranthum f. kanehirae</name>
    <dbReference type="NCBI Taxonomy" id="337451"/>
    <lineage>
        <taxon>Eukaryota</taxon>
        <taxon>Viridiplantae</taxon>
        <taxon>Streptophyta</taxon>
        <taxon>Embryophyta</taxon>
        <taxon>Tracheophyta</taxon>
        <taxon>Spermatophyta</taxon>
        <taxon>Magnoliopsida</taxon>
        <taxon>Magnoliidae</taxon>
        <taxon>Laurales</taxon>
        <taxon>Lauraceae</taxon>
        <taxon>Cinnamomum</taxon>
    </lineage>
</organism>
<evidence type="ECO:0000256" key="1">
    <source>
        <dbReference type="SAM" id="MobiDB-lite"/>
    </source>
</evidence>